<reference evidence="2" key="1">
    <citation type="submission" date="2020-05" db="EMBL/GenBank/DDBJ databases">
        <title>Mycena genomes resolve the evolution of fungal bioluminescence.</title>
        <authorList>
            <person name="Tsai I.J."/>
        </authorList>
    </citation>
    <scope>NUCLEOTIDE SEQUENCE</scope>
    <source>
        <strain evidence="2">CCC161011</strain>
    </source>
</reference>
<name>A0A8H6YA55_9AGAR</name>
<proteinExistence type="predicted"/>
<accession>A0A8H6YA55</accession>
<sequence length="211" mass="23032">MTFPTTAQMKTHDTGSYRLRRTPLTCPSSPLLASLPYFLPFPTSCTLSRILSPSLLLPPLPRVLSLLSSLVPSLLRPSRPSPCSLSSSFLPTPSSRSRYPATVNPSVVSISNSYRMSEHELAGTSPRLTPHVADTFLTPTMKMMEATCFTFSGLGPQRVPMGLSADGNDTRHSLTPSLRGTMTAENVHSVRRHLSSYSSLQDQSYYNGHCS</sequence>
<keyword evidence="3" id="KW-1185">Reference proteome</keyword>
<dbReference type="Proteomes" id="UP000620124">
    <property type="component" value="Unassembled WGS sequence"/>
</dbReference>
<dbReference type="AlphaFoldDB" id="A0A8H6YA55"/>
<evidence type="ECO:0000313" key="3">
    <source>
        <dbReference type="Proteomes" id="UP000620124"/>
    </source>
</evidence>
<dbReference type="EMBL" id="JACAZI010000007">
    <property type="protein sequence ID" value="KAF7356003.1"/>
    <property type="molecule type" value="Genomic_DNA"/>
</dbReference>
<evidence type="ECO:0000313" key="2">
    <source>
        <dbReference type="EMBL" id="KAF7356003.1"/>
    </source>
</evidence>
<protein>
    <submittedName>
        <fullName evidence="2">Uncharacterized protein</fullName>
    </submittedName>
</protein>
<feature type="region of interest" description="Disordered" evidence="1">
    <location>
        <begin position="76"/>
        <end position="96"/>
    </location>
</feature>
<evidence type="ECO:0000256" key="1">
    <source>
        <dbReference type="SAM" id="MobiDB-lite"/>
    </source>
</evidence>
<organism evidence="2 3">
    <name type="scientific">Mycena venus</name>
    <dbReference type="NCBI Taxonomy" id="2733690"/>
    <lineage>
        <taxon>Eukaryota</taxon>
        <taxon>Fungi</taxon>
        <taxon>Dikarya</taxon>
        <taxon>Basidiomycota</taxon>
        <taxon>Agaricomycotina</taxon>
        <taxon>Agaricomycetes</taxon>
        <taxon>Agaricomycetidae</taxon>
        <taxon>Agaricales</taxon>
        <taxon>Marasmiineae</taxon>
        <taxon>Mycenaceae</taxon>
        <taxon>Mycena</taxon>
    </lineage>
</organism>
<comment type="caution">
    <text evidence="2">The sequence shown here is derived from an EMBL/GenBank/DDBJ whole genome shotgun (WGS) entry which is preliminary data.</text>
</comment>
<gene>
    <name evidence="2" type="ORF">MVEN_00929700</name>
</gene>